<evidence type="ECO:0000313" key="2">
    <source>
        <dbReference type="EMBL" id="SCC02944.1"/>
    </source>
</evidence>
<sequence length="164" mass="18293">MAKSKLFILVLIIGLVSAACGQVKQTQASTFTDKQAMAMVKEAFQTQVSLSEKPQPMEDIEKQLNESFTEELTSSFIEDNVVMAEGGYMTFGSDFAPHYIPFFSYDKSTNVDYKNGKWYIWEERTGEDEGPVSTASGVEAVVLTKEKGNWKVASITNEIPDHLK</sequence>
<reference evidence="3" key="1">
    <citation type="submission" date="2016-08" db="EMBL/GenBank/DDBJ databases">
        <authorList>
            <person name="Varghese N."/>
            <person name="Submissions Spin"/>
        </authorList>
    </citation>
    <scope>NUCLEOTIDE SEQUENCE [LARGE SCALE GENOMIC DNA]</scope>
    <source>
        <strain evidence="3">SGD-1123</strain>
    </source>
</reference>
<dbReference type="RefSeq" id="WP_058298327.1">
    <property type="nucleotide sequence ID" value="NZ_FMAU01000002.1"/>
</dbReference>
<evidence type="ECO:0000313" key="3">
    <source>
        <dbReference type="Proteomes" id="UP000181997"/>
    </source>
</evidence>
<evidence type="ECO:0000256" key="1">
    <source>
        <dbReference type="SAM" id="SignalP"/>
    </source>
</evidence>
<gene>
    <name evidence="2" type="ORF">GA0061094_1962</name>
</gene>
<proteinExistence type="predicted"/>
<accession>A0A0V8HIW5</accession>
<name>A0A0V8HIW5_9BACI</name>
<dbReference type="Pfam" id="PF13158">
    <property type="entry name" value="DUF3993"/>
    <property type="match status" value="1"/>
</dbReference>
<dbReference type="EMBL" id="FMAU01000002">
    <property type="protein sequence ID" value="SCC02944.1"/>
    <property type="molecule type" value="Genomic_DNA"/>
</dbReference>
<feature type="chain" id="PRO_5038835267" description="DUF3993 domain-containing protein" evidence="1">
    <location>
        <begin position="19"/>
        <end position="164"/>
    </location>
</feature>
<dbReference type="Proteomes" id="UP000181997">
    <property type="component" value="Unassembled WGS sequence"/>
</dbReference>
<dbReference type="AlphaFoldDB" id="A0A0V8HIW5"/>
<keyword evidence="1" id="KW-0732">Signal</keyword>
<dbReference type="PROSITE" id="PS51257">
    <property type="entry name" value="PROKAR_LIPOPROTEIN"/>
    <property type="match status" value="1"/>
</dbReference>
<dbReference type="InterPro" id="IPR025056">
    <property type="entry name" value="DUF3993"/>
</dbReference>
<organism evidence="2 3">
    <name type="scientific">[Bacillus] enclensis</name>
    <dbReference type="NCBI Taxonomy" id="1402860"/>
    <lineage>
        <taxon>Bacteria</taxon>
        <taxon>Bacillati</taxon>
        <taxon>Bacillota</taxon>
        <taxon>Bacilli</taxon>
        <taxon>Bacillales</taxon>
        <taxon>Bacillaceae</taxon>
        <taxon>Rossellomorea</taxon>
    </lineage>
</organism>
<evidence type="ECO:0008006" key="4">
    <source>
        <dbReference type="Google" id="ProtNLM"/>
    </source>
</evidence>
<protein>
    <recommendedName>
        <fullName evidence="4">DUF3993 domain-containing protein</fullName>
    </recommendedName>
</protein>
<keyword evidence="3" id="KW-1185">Reference proteome</keyword>
<feature type="signal peptide" evidence="1">
    <location>
        <begin position="1"/>
        <end position="18"/>
    </location>
</feature>